<dbReference type="AlphaFoldDB" id="A0A9P5T5S5"/>
<reference evidence="1" key="2">
    <citation type="journal article" date="2020" name="Nat. Commun.">
        <title>Large-scale genome sequencing of mycorrhizal fungi provides insights into the early evolution of symbiotic traits.</title>
        <authorList>
            <person name="Miyauchi S."/>
            <person name="Kiss E."/>
            <person name="Kuo A."/>
            <person name="Drula E."/>
            <person name="Kohler A."/>
            <person name="Sanchez-Garcia M."/>
            <person name="Morin E."/>
            <person name="Andreopoulos B."/>
            <person name="Barry K.W."/>
            <person name="Bonito G."/>
            <person name="Buee M."/>
            <person name="Carver A."/>
            <person name="Chen C."/>
            <person name="Cichocki N."/>
            <person name="Clum A."/>
            <person name="Culley D."/>
            <person name="Crous P.W."/>
            <person name="Fauchery L."/>
            <person name="Girlanda M."/>
            <person name="Hayes R.D."/>
            <person name="Keri Z."/>
            <person name="LaButti K."/>
            <person name="Lipzen A."/>
            <person name="Lombard V."/>
            <person name="Magnuson J."/>
            <person name="Maillard F."/>
            <person name="Murat C."/>
            <person name="Nolan M."/>
            <person name="Ohm R.A."/>
            <person name="Pangilinan J."/>
            <person name="Pereira M.F."/>
            <person name="Perotto S."/>
            <person name="Peter M."/>
            <person name="Pfister S."/>
            <person name="Riley R."/>
            <person name="Sitrit Y."/>
            <person name="Stielow J.B."/>
            <person name="Szollosi G."/>
            <person name="Zifcakova L."/>
            <person name="Stursova M."/>
            <person name="Spatafora J.W."/>
            <person name="Tedersoo L."/>
            <person name="Vaario L.M."/>
            <person name="Yamada A."/>
            <person name="Yan M."/>
            <person name="Wang P."/>
            <person name="Xu J."/>
            <person name="Bruns T."/>
            <person name="Baldrian P."/>
            <person name="Vilgalys R."/>
            <person name="Dunand C."/>
            <person name="Henrissat B."/>
            <person name="Grigoriev I.V."/>
            <person name="Hibbett D."/>
            <person name="Nagy L.G."/>
            <person name="Martin F.M."/>
        </authorList>
    </citation>
    <scope>NUCLEOTIDE SEQUENCE</scope>
    <source>
        <strain evidence="1">Prilba</strain>
    </source>
</reference>
<dbReference type="EMBL" id="WHVB01000016">
    <property type="protein sequence ID" value="KAF8475325.1"/>
    <property type="molecule type" value="Genomic_DNA"/>
</dbReference>
<accession>A0A9P5T5S5</accession>
<dbReference type="InterPro" id="IPR011008">
    <property type="entry name" value="Dimeric_a/b-barrel"/>
</dbReference>
<dbReference type="Gene3D" id="3.30.70.100">
    <property type="match status" value="2"/>
</dbReference>
<evidence type="ECO:0000313" key="1">
    <source>
        <dbReference type="EMBL" id="KAF8475325.1"/>
    </source>
</evidence>
<dbReference type="SUPFAM" id="SSF54909">
    <property type="entry name" value="Dimeric alpha+beta barrel"/>
    <property type="match status" value="1"/>
</dbReference>
<keyword evidence="2" id="KW-1185">Reference proteome</keyword>
<gene>
    <name evidence="1" type="ORF">DFH94DRAFT_695324</name>
</gene>
<dbReference type="OrthoDB" id="3830579at2759"/>
<evidence type="ECO:0000313" key="2">
    <source>
        <dbReference type="Proteomes" id="UP000759537"/>
    </source>
</evidence>
<proteinExistence type="predicted"/>
<comment type="caution">
    <text evidence="1">The sequence shown here is derived from an EMBL/GenBank/DDBJ whole genome shotgun (WGS) entry which is preliminary data.</text>
</comment>
<name>A0A9P5T5S5_9AGAM</name>
<evidence type="ECO:0008006" key="3">
    <source>
        <dbReference type="Google" id="ProtNLM"/>
    </source>
</evidence>
<protein>
    <recommendedName>
        <fullName evidence="3">Dimeric alpha-beta barrel</fullName>
    </recommendedName>
</protein>
<reference evidence="1" key="1">
    <citation type="submission" date="2019-10" db="EMBL/GenBank/DDBJ databases">
        <authorList>
            <consortium name="DOE Joint Genome Institute"/>
            <person name="Kuo A."/>
            <person name="Miyauchi S."/>
            <person name="Kiss E."/>
            <person name="Drula E."/>
            <person name="Kohler A."/>
            <person name="Sanchez-Garcia M."/>
            <person name="Andreopoulos B."/>
            <person name="Barry K.W."/>
            <person name="Bonito G."/>
            <person name="Buee M."/>
            <person name="Carver A."/>
            <person name="Chen C."/>
            <person name="Cichocki N."/>
            <person name="Clum A."/>
            <person name="Culley D."/>
            <person name="Crous P.W."/>
            <person name="Fauchery L."/>
            <person name="Girlanda M."/>
            <person name="Hayes R."/>
            <person name="Keri Z."/>
            <person name="LaButti K."/>
            <person name="Lipzen A."/>
            <person name="Lombard V."/>
            <person name="Magnuson J."/>
            <person name="Maillard F."/>
            <person name="Morin E."/>
            <person name="Murat C."/>
            <person name="Nolan M."/>
            <person name="Ohm R."/>
            <person name="Pangilinan J."/>
            <person name="Pereira M."/>
            <person name="Perotto S."/>
            <person name="Peter M."/>
            <person name="Riley R."/>
            <person name="Sitrit Y."/>
            <person name="Stielow B."/>
            <person name="Szollosi G."/>
            <person name="Zifcakova L."/>
            <person name="Stursova M."/>
            <person name="Spatafora J.W."/>
            <person name="Tedersoo L."/>
            <person name="Vaario L.-M."/>
            <person name="Yamada A."/>
            <person name="Yan M."/>
            <person name="Wang P."/>
            <person name="Xu J."/>
            <person name="Bruns T."/>
            <person name="Baldrian P."/>
            <person name="Vilgalys R."/>
            <person name="Henrissat B."/>
            <person name="Grigoriev I.V."/>
            <person name="Hibbett D."/>
            <person name="Nagy L.G."/>
            <person name="Martin F.M."/>
        </authorList>
    </citation>
    <scope>NUCLEOTIDE SEQUENCE</scope>
    <source>
        <strain evidence="1">Prilba</strain>
    </source>
</reference>
<organism evidence="1 2">
    <name type="scientific">Russula ochroleuca</name>
    <dbReference type="NCBI Taxonomy" id="152965"/>
    <lineage>
        <taxon>Eukaryota</taxon>
        <taxon>Fungi</taxon>
        <taxon>Dikarya</taxon>
        <taxon>Basidiomycota</taxon>
        <taxon>Agaricomycotina</taxon>
        <taxon>Agaricomycetes</taxon>
        <taxon>Russulales</taxon>
        <taxon>Russulaceae</taxon>
        <taxon>Russula</taxon>
    </lineage>
</organism>
<sequence length="222" mass="25173">MAPNDPVLQFVRFHANDRCMTDPSFFQAVREIAQGWEEKGLKAQYWGTSVKQTNEFSWLLLWQSHAHAIAIKADPSYPTFVQDRESLVTAPVYEAHVPFSENLQRILGAPVTQISIYKVDDGEINPNAMPVAETQELVRHAMRRKESLQAPGFIALSWGVTIEDGTRGIHLAGWRSVEDHMRLGTLDEHKVYVEEAEVTLKSFVELYISHVHFKSHSTVSST</sequence>
<dbReference type="Proteomes" id="UP000759537">
    <property type="component" value="Unassembled WGS sequence"/>
</dbReference>